<evidence type="ECO:0000256" key="4">
    <source>
        <dbReference type="ARBA" id="ARBA00022989"/>
    </source>
</evidence>
<evidence type="ECO:0000313" key="7">
    <source>
        <dbReference type="EMBL" id="EHG24512.1"/>
    </source>
</evidence>
<dbReference type="NCBIfam" id="TIGR00728">
    <property type="entry name" value="OPT_sfam"/>
    <property type="match status" value="1"/>
</dbReference>
<dbReference type="PANTHER" id="PTHR31645:SF0">
    <property type="entry name" value="OLIGOPEPTIDE TRANSPORTER YGL114W-RELATED"/>
    <property type="match status" value="1"/>
</dbReference>
<feature type="transmembrane region" description="Helical" evidence="6">
    <location>
        <begin position="391"/>
        <end position="415"/>
    </location>
</feature>
<feature type="transmembrane region" description="Helical" evidence="6">
    <location>
        <begin position="421"/>
        <end position="441"/>
    </location>
</feature>
<reference evidence="7 8" key="1">
    <citation type="submission" date="2011-08" db="EMBL/GenBank/DDBJ databases">
        <title>The Genome Sequence of Selenomonas noxia F0398.</title>
        <authorList>
            <consortium name="The Broad Institute Genome Sequencing Platform"/>
            <person name="Earl A."/>
            <person name="Ward D."/>
            <person name="Feldgarden M."/>
            <person name="Gevers D."/>
            <person name="Izard J."/>
            <person name="Ganesan A."/>
            <person name="Blanton J.M."/>
            <person name="Baranova O.V."/>
            <person name="Tanner A.C."/>
            <person name="Dewhirst F.E."/>
            <person name="Young S.K."/>
            <person name="Zeng Q."/>
            <person name="Gargeya S."/>
            <person name="Fitzgerald M."/>
            <person name="Haas B."/>
            <person name="Abouelleil A."/>
            <person name="Alvarado L."/>
            <person name="Arachchi H.M."/>
            <person name="Berlin A."/>
            <person name="Brown A."/>
            <person name="Chapman S.B."/>
            <person name="Chen Z."/>
            <person name="Dunbar C."/>
            <person name="Freedman E."/>
            <person name="Gearin G."/>
            <person name="Gellesch M."/>
            <person name="Goldberg J."/>
            <person name="Griggs A."/>
            <person name="Gujja S."/>
            <person name="Heiman D."/>
            <person name="Howarth C."/>
            <person name="Larson L."/>
            <person name="Lui A."/>
            <person name="MacDonald P.J.P."/>
            <person name="Montmayeur A."/>
            <person name="Murphy C."/>
            <person name="Neiman D."/>
            <person name="Pearson M."/>
            <person name="Priest M."/>
            <person name="Roberts A."/>
            <person name="Saif S."/>
            <person name="Shea T."/>
            <person name="Shenoy N."/>
            <person name="Sisk P."/>
            <person name="Stolte C."/>
            <person name="Sykes S."/>
            <person name="Wortman J."/>
            <person name="Nusbaum C."/>
            <person name="Birren B."/>
        </authorList>
    </citation>
    <scope>NUCLEOTIDE SEQUENCE [LARGE SCALE GENOMIC DNA]</scope>
    <source>
        <strain evidence="7 8">F0398</strain>
    </source>
</reference>
<name>A0ABN0DPC5_9FIRM</name>
<keyword evidence="8" id="KW-1185">Reference proteome</keyword>
<dbReference type="Proteomes" id="UP000003175">
    <property type="component" value="Unassembled WGS sequence"/>
</dbReference>
<feature type="transmembrane region" description="Helical" evidence="6">
    <location>
        <begin position="649"/>
        <end position="669"/>
    </location>
</feature>
<gene>
    <name evidence="7" type="ORF">HMPREF9432_01362</name>
</gene>
<protein>
    <submittedName>
        <fullName evidence="7">OPT family oligopeptide transporter</fullName>
    </submittedName>
</protein>
<feature type="transmembrane region" description="Helical" evidence="6">
    <location>
        <begin position="557"/>
        <end position="583"/>
    </location>
</feature>
<dbReference type="EMBL" id="ADGH01000012">
    <property type="protein sequence ID" value="EHG24512.1"/>
    <property type="molecule type" value="Genomic_DNA"/>
</dbReference>
<dbReference type="PANTHER" id="PTHR31645">
    <property type="entry name" value="OLIGOPEPTIDE TRANSPORTER YGL114W-RELATED"/>
    <property type="match status" value="1"/>
</dbReference>
<feature type="transmembrane region" description="Helical" evidence="6">
    <location>
        <begin position="82"/>
        <end position="101"/>
    </location>
</feature>
<feature type="transmembrane region" description="Helical" evidence="6">
    <location>
        <begin position="354"/>
        <end position="379"/>
    </location>
</feature>
<feature type="transmembrane region" description="Helical" evidence="6">
    <location>
        <begin position="20"/>
        <end position="40"/>
    </location>
</feature>
<keyword evidence="4 6" id="KW-1133">Transmembrane helix</keyword>
<feature type="transmembrane region" description="Helical" evidence="6">
    <location>
        <begin position="604"/>
        <end position="629"/>
    </location>
</feature>
<feature type="transmembrane region" description="Helical" evidence="6">
    <location>
        <begin position="527"/>
        <end position="545"/>
    </location>
</feature>
<evidence type="ECO:0000256" key="5">
    <source>
        <dbReference type="ARBA" id="ARBA00023136"/>
    </source>
</evidence>
<evidence type="ECO:0000256" key="3">
    <source>
        <dbReference type="ARBA" id="ARBA00022692"/>
    </source>
</evidence>
<evidence type="ECO:0000256" key="1">
    <source>
        <dbReference type="ARBA" id="ARBA00004141"/>
    </source>
</evidence>
<keyword evidence="2" id="KW-0813">Transport</keyword>
<dbReference type="RefSeq" id="WP_006696619.1">
    <property type="nucleotide sequence ID" value="NZ_JH376859.1"/>
</dbReference>
<dbReference type="InterPro" id="IPR004813">
    <property type="entry name" value="OPT"/>
</dbReference>
<sequence>MTHSENEFMQHELRLPELTVRGMILGAILTIIFTASNVYLGLKVGLTFSSAIPAAVISMAVLKMAKDANILENNMVQTQASAAGTLSAIIFIIPGMLMIGYWQDFEFWQTLVVSACGGCLGVLFTIPLRRAMVVHSDLAYPEGVAAAEILKVGSHADNREQHGSGLKEILSGSVVAGVIAFLTNGLQVLGGSLSAWFHVGRGMTQLPLGYSTALVGAGYLIGIASGLAMLVGILIAWAGFVPYFTMAEALPDGMTLQKFAGAVYQQKVRLIGAGAMGVAAIWTLMTLARPVIDGVKESIAGTHMDDTEKGLHRMDIDMSMKSIALVFGVTVIGLLAIFYLFVSPESIPPNQKLIFTVVGVGVSVLMGFFVAAACAYMAGLVGTSASPISGIGILGIIVSSLVMYALCSSFGIFDLPGGEKFATATAIFTTSIILAIACISNDNMQDLKTGWLVGATPWRQQAALLIGCVVGALVIAPVLNLLYEAYGFPGAMPRPGMDPAQALSAPQAVLMTTIAQGIFSSKLAWEYIYIGIGLGVVLVLIDQLLKRTTKNLVLPPLAVGMGIYLPPVIQTPLVVGAILGYFLNRHLRKTAGAEAETAGLRRGTLFASGLIVGESIVGVLLAGLIVLSVSNGGDENPLAMVGSDFADTAEMLGLAVFFGLLALFSKVVLSGEKNS</sequence>
<accession>A0ABN0DPC5</accession>
<dbReference type="Pfam" id="PF03169">
    <property type="entry name" value="OPT"/>
    <property type="match status" value="1"/>
</dbReference>
<evidence type="ECO:0000313" key="8">
    <source>
        <dbReference type="Proteomes" id="UP000003175"/>
    </source>
</evidence>
<dbReference type="NCBIfam" id="TIGR00733">
    <property type="entry name" value="OPT family oligopeptide transporter"/>
    <property type="match status" value="1"/>
</dbReference>
<organism evidence="7 8">
    <name type="scientific">Selenomonas noxia F0398</name>
    <dbReference type="NCBI Taxonomy" id="702437"/>
    <lineage>
        <taxon>Bacteria</taxon>
        <taxon>Bacillati</taxon>
        <taxon>Bacillota</taxon>
        <taxon>Negativicutes</taxon>
        <taxon>Selenomonadales</taxon>
        <taxon>Selenomonadaceae</taxon>
        <taxon>Selenomonas</taxon>
    </lineage>
</organism>
<keyword evidence="5 6" id="KW-0472">Membrane</keyword>
<feature type="transmembrane region" description="Helical" evidence="6">
    <location>
        <begin position="107"/>
        <end position="126"/>
    </location>
</feature>
<evidence type="ECO:0000256" key="6">
    <source>
        <dbReference type="SAM" id="Phobius"/>
    </source>
</evidence>
<dbReference type="InterPro" id="IPR045035">
    <property type="entry name" value="YSL-like"/>
</dbReference>
<feature type="transmembrane region" description="Helical" evidence="6">
    <location>
        <begin position="323"/>
        <end position="342"/>
    </location>
</feature>
<evidence type="ECO:0000256" key="2">
    <source>
        <dbReference type="ARBA" id="ARBA00022448"/>
    </source>
</evidence>
<keyword evidence="3 6" id="KW-0812">Transmembrane</keyword>
<comment type="subcellular location">
    <subcellularLocation>
        <location evidence="1">Membrane</location>
        <topology evidence="1">Multi-pass membrane protein</topology>
    </subcellularLocation>
</comment>
<feature type="transmembrane region" description="Helical" evidence="6">
    <location>
        <begin position="462"/>
        <end position="483"/>
    </location>
</feature>
<feature type="transmembrane region" description="Helical" evidence="6">
    <location>
        <begin position="217"/>
        <end position="244"/>
    </location>
</feature>
<proteinExistence type="predicted"/>
<dbReference type="InterPro" id="IPR004814">
    <property type="entry name" value="Oligopep_transpt"/>
</dbReference>
<comment type="caution">
    <text evidence="7">The sequence shown here is derived from an EMBL/GenBank/DDBJ whole genome shotgun (WGS) entry which is preliminary data.</text>
</comment>
<feature type="transmembrane region" description="Helical" evidence="6">
    <location>
        <begin position="169"/>
        <end position="197"/>
    </location>
</feature>